<evidence type="ECO:0000256" key="2">
    <source>
        <dbReference type="ARBA" id="ARBA00022553"/>
    </source>
</evidence>
<proteinExistence type="inferred from homology"/>
<keyword evidence="2" id="KW-0597">Phosphoprotein</keyword>
<dbReference type="InterPro" id="IPR027417">
    <property type="entry name" value="P-loop_NTPase"/>
</dbReference>
<dbReference type="eggNOG" id="KOG0395">
    <property type="taxonomic scope" value="Eukaryota"/>
</dbReference>
<dbReference type="Gene3D" id="3.40.50.300">
    <property type="entry name" value="P-loop containing nucleotide triphosphate hydrolases"/>
    <property type="match status" value="1"/>
</dbReference>
<reference evidence="7" key="1">
    <citation type="journal article" date="2013" name="Science">
        <title>Comparative analysis of bat genomes provides insight into the evolution of flight and immunity.</title>
        <authorList>
            <person name="Zhang G."/>
            <person name="Cowled C."/>
            <person name="Shi Z."/>
            <person name="Huang Z."/>
            <person name="Bishop-Lilly K.A."/>
            <person name="Fang X."/>
            <person name="Wynne J.W."/>
            <person name="Xiong Z."/>
            <person name="Baker M.L."/>
            <person name="Zhao W."/>
            <person name="Tachedjian M."/>
            <person name="Zhu Y."/>
            <person name="Zhou P."/>
            <person name="Jiang X."/>
            <person name="Ng J."/>
            <person name="Yang L."/>
            <person name="Wu L."/>
            <person name="Xiao J."/>
            <person name="Feng Y."/>
            <person name="Chen Y."/>
            <person name="Sun X."/>
            <person name="Zhang Y."/>
            <person name="Marsh G.A."/>
            <person name="Crameri G."/>
            <person name="Broder C.C."/>
            <person name="Frey K.G."/>
            <person name="Wang L.F."/>
            <person name="Wang J."/>
        </authorList>
    </citation>
    <scope>NUCLEOTIDE SEQUENCE [LARGE SCALE GENOMIC DNA]</scope>
</reference>
<evidence type="ECO:0000256" key="1">
    <source>
        <dbReference type="ARBA" id="ARBA00008846"/>
    </source>
</evidence>
<dbReference type="GO" id="GO:0005246">
    <property type="term" value="F:calcium channel regulator activity"/>
    <property type="evidence" value="ECO:0007669"/>
    <property type="project" value="TreeGrafter"/>
</dbReference>
<dbReference type="PANTHER" id="PTHR45775:SF4">
    <property type="entry name" value="GTP-BINDING PROTEIN GEM"/>
    <property type="match status" value="1"/>
</dbReference>
<dbReference type="PROSITE" id="PS51421">
    <property type="entry name" value="RAS"/>
    <property type="match status" value="1"/>
</dbReference>
<evidence type="ECO:0000313" key="6">
    <source>
        <dbReference type="EMBL" id="ELK17086.1"/>
    </source>
</evidence>
<keyword evidence="3" id="KW-0547">Nucleotide-binding</keyword>
<dbReference type="SMART" id="SM00175">
    <property type="entry name" value="RAB"/>
    <property type="match status" value="1"/>
</dbReference>
<dbReference type="SUPFAM" id="SSF52540">
    <property type="entry name" value="P-loop containing nucleoside triphosphate hydrolases"/>
    <property type="match status" value="1"/>
</dbReference>
<name>L5L1E0_PTEAL</name>
<dbReference type="Pfam" id="PF00071">
    <property type="entry name" value="Ras"/>
    <property type="match status" value="1"/>
</dbReference>
<dbReference type="GO" id="GO:0003924">
    <property type="term" value="F:GTPase activity"/>
    <property type="evidence" value="ECO:0007669"/>
    <property type="project" value="InterPro"/>
</dbReference>
<dbReference type="CDD" id="cd04148">
    <property type="entry name" value="RGK"/>
    <property type="match status" value="1"/>
</dbReference>
<organism evidence="6 7">
    <name type="scientific">Pteropus alecto</name>
    <name type="common">Black flying fox</name>
    <dbReference type="NCBI Taxonomy" id="9402"/>
    <lineage>
        <taxon>Eukaryota</taxon>
        <taxon>Metazoa</taxon>
        <taxon>Chordata</taxon>
        <taxon>Craniata</taxon>
        <taxon>Vertebrata</taxon>
        <taxon>Euteleostomi</taxon>
        <taxon>Mammalia</taxon>
        <taxon>Eutheria</taxon>
        <taxon>Laurasiatheria</taxon>
        <taxon>Chiroptera</taxon>
        <taxon>Yinpterochiroptera</taxon>
        <taxon>Pteropodoidea</taxon>
        <taxon>Pteropodidae</taxon>
        <taxon>Pteropodinae</taxon>
        <taxon>Pteropus</taxon>
    </lineage>
</organism>
<keyword evidence="7" id="KW-1185">Reference proteome</keyword>
<protein>
    <submittedName>
        <fullName evidence="6">GTP-binding protein GEM</fullName>
    </submittedName>
</protein>
<dbReference type="PANTHER" id="PTHR45775">
    <property type="entry name" value="RAD, GEM/KIR FAMILY MEMBER 2, ISOFORM C"/>
    <property type="match status" value="1"/>
</dbReference>
<dbReference type="InterPro" id="IPR051641">
    <property type="entry name" value="RGK_GTP-binding_reg"/>
</dbReference>
<evidence type="ECO:0000256" key="4">
    <source>
        <dbReference type="ARBA" id="ARBA00023134"/>
    </source>
</evidence>
<dbReference type="EMBL" id="KB030408">
    <property type="protein sequence ID" value="ELK17086.1"/>
    <property type="molecule type" value="Genomic_DNA"/>
</dbReference>
<dbReference type="InterPro" id="IPR001806">
    <property type="entry name" value="Small_GTPase"/>
</dbReference>
<dbReference type="NCBIfam" id="TIGR00231">
    <property type="entry name" value="small_GTP"/>
    <property type="match status" value="1"/>
</dbReference>
<keyword evidence="4" id="KW-0342">GTP-binding</keyword>
<gene>
    <name evidence="6" type="ORF">PAL_GLEAN10004779</name>
</gene>
<evidence type="ECO:0000313" key="7">
    <source>
        <dbReference type="Proteomes" id="UP000010552"/>
    </source>
</evidence>
<dbReference type="GO" id="GO:0005525">
    <property type="term" value="F:GTP binding"/>
    <property type="evidence" value="ECO:0007669"/>
    <property type="project" value="UniProtKB-KW"/>
</dbReference>
<accession>L5L1E0</accession>
<evidence type="ECO:0000256" key="3">
    <source>
        <dbReference type="ARBA" id="ARBA00022741"/>
    </source>
</evidence>
<dbReference type="AlphaFoldDB" id="L5L1E0"/>
<dbReference type="InParanoid" id="L5L1E0"/>
<feature type="region of interest" description="Disordered" evidence="5">
    <location>
        <begin position="156"/>
        <end position="176"/>
    </location>
</feature>
<dbReference type="InterPro" id="IPR005225">
    <property type="entry name" value="Small_GTP-bd"/>
</dbReference>
<evidence type="ECO:0000256" key="5">
    <source>
        <dbReference type="SAM" id="MobiDB-lite"/>
    </source>
</evidence>
<dbReference type="PROSITE" id="PS51419">
    <property type="entry name" value="RAB"/>
    <property type="match status" value="1"/>
</dbReference>
<sequence>MLMFFFDLINQEGHAIYIGRNMYREETKADVLPSAVLPKGQKITIRILCSLDPDKSSEPGLLIPSSINSLIFKLSLKTVVPSGYLCTSSEWDPKVSLRMEEPQGQWVMLTDPMMTLNNVTMRQGTVGMQPQQQRWSIPADGRHLIIQKEPYHYSHRNHHSAAPEDHCRRSWSSDSTDSVISSESGNTYYRVVLIGEQGVGKSTLANIFAGVHDSMDSDCEVLGEDTYERTLIVDGESATIILLDMWENKGENEWLQDHCMQVGDAYLIVYSITDRTSFEKASELRIQLRRARQTEDIPIILVGNKSDLVRCREVSVSEGRACAVVFDCKFIETSAAVQHNVKELFEGIVRQVRLRRDSKEKNERRLAYQKRKESIPRKARRFWGKIVAKNNKNMAFKLKSKSCHDLSVL</sequence>
<dbReference type="STRING" id="9402.L5L1E0"/>
<dbReference type="FunFam" id="3.40.50.300:FF:000311">
    <property type="entry name" value="GTP-binding protein RAD"/>
    <property type="match status" value="1"/>
</dbReference>
<dbReference type="Proteomes" id="UP000010552">
    <property type="component" value="Unassembled WGS sequence"/>
</dbReference>
<dbReference type="PRINTS" id="PR00449">
    <property type="entry name" value="RASTRNSFRMNG"/>
</dbReference>
<comment type="similarity">
    <text evidence="1">Belongs to the small GTPase superfamily. RGK family.</text>
</comment>
<dbReference type="GO" id="GO:0005886">
    <property type="term" value="C:plasma membrane"/>
    <property type="evidence" value="ECO:0007669"/>
    <property type="project" value="TreeGrafter"/>
</dbReference>
<dbReference type="SMART" id="SM00174">
    <property type="entry name" value="RHO"/>
    <property type="match status" value="1"/>
</dbReference>
<dbReference type="SMART" id="SM00173">
    <property type="entry name" value="RAS"/>
    <property type="match status" value="1"/>
</dbReference>